<dbReference type="Proteomes" id="UP001234297">
    <property type="component" value="Chromosome 12"/>
</dbReference>
<proteinExistence type="predicted"/>
<organism evidence="1 2">
    <name type="scientific">Persea americana</name>
    <name type="common">Avocado</name>
    <dbReference type="NCBI Taxonomy" id="3435"/>
    <lineage>
        <taxon>Eukaryota</taxon>
        <taxon>Viridiplantae</taxon>
        <taxon>Streptophyta</taxon>
        <taxon>Embryophyta</taxon>
        <taxon>Tracheophyta</taxon>
        <taxon>Spermatophyta</taxon>
        <taxon>Magnoliopsida</taxon>
        <taxon>Magnoliidae</taxon>
        <taxon>Laurales</taxon>
        <taxon>Lauraceae</taxon>
        <taxon>Persea</taxon>
    </lineage>
</organism>
<comment type="caution">
    <text evidence="1">The sequence shown here is derived from an EMBL/GenBank/DDBJ whole genome shotgun (WGS) entry which is preliminary data.</text>
</comment>
<keyword evidence="2" id="KW-1185">Reference proteome</keyword>
<gene>
    <name evidence="1" type="ORF">MRB53_035889</name>
</gene>
<accession>A0ACC2K6D0</accession>
<name>A0ACC2K6D0_PERAE</name>
<evidence type="ECO:0000313" key="1">
    <source>
        <dbReference type="EMBL" id="KAJ8616517.1"/>
    </source>
</evidence>
<dbReference type="EMBL" id="CM056820">
    <property type="protein sequence ID" value="KAJ8616517.1"/>
    <property type="molecule type" value="Genomic_DNA"/>
</dbReference>
<sequence length="201" mass="22737">MVFFKRTPLLRSTSSRGDRSSFFHKPRSRFARFLLFEKVDYFQWICTIAVFFFVVILFQAFLPGSVVDKSSDSLRGLDFGERIRFVPSKLLEKFRREAIEANRSAASSRPGIRAALRKPQLALVLADLSVDAVQLQMISIATSLQEIGYSIQVYSLEDGPVHAVWRKIGFSVTVLQISNKSAVAMDWLKEAPLVTSLNILD</sequence>
<protein>
    <submittedName>
        <fullName evidence="1">Uncharacterized protein</fullName>
    </submittedName>
</protein>
<evidence type="ECO:0000313" key="2">
    <source>
        <dbReference type="Proteomes" id="UP001234297"/>
    </source>
</evidence>
<reference evidence="1 2" key="1">
    <citation type="journal article" date="2022" name="Hortic Res">
        <title>A haplotype resolved chromosomal level avocado genome allows analysis of novel avocado genes.</title>
        <authorList>
            <person name="Nath O."/>
            <person name="Fletcher S.J."/>
            <person name="Hayward A."/>
            <person name="Shaw L.M."/>
            <person name="Masouleh A.K."/>
            <person name="Furtado A."/>
            <person name="Henry R.J."/>
            <person name="Mitter N."/>
        </authorList>
    </citation>
    <scope>NUCLEOTIDE SEQUENCE [LARGE SCALE GENOMIC DNA]</scope>
    <source>
        <strain evidence="2">cv. Hass</strain>
    </source>
</reference>